<dbReference type="InterPro" id="IPR047575">
    <property type="entry name" value="Sm"/>
</dbReference>
<dbReference type="GO" id="GO:0043186">
    <property type="term" value="C:P granule"/>
    <property type="evidence" value="ECO:0007669"/>
    <property type="project" value="TreeGrafter"/>
</dbReference>
<comment type="subcellular location">
    <subcellularLocation>
        <location evidence="1 9">Nucleus</location>
    </subcellularLocation>
</comment>
<dbReference type="PANTHER" id="PTHR10553">
    <property type="entry name" value="SMALL NUCLEAR RIBONUCLEOPROTEIN"/>
    <property type="match status" value="1"/>
</dbReference>
<dbReference type="FunFam" id="2.30.30.100:FF:000023">
    <property type="entry name" value="Small nuclear ribonucleoprotein G"/>
    <property type="match status" value="1"/>
</dbReference>
<evidence type="ECO:0000256" key="8">
    <source>
        <dbReference type="ARBA" id="ARBA00023274"/>
    </source>
</evidence>
<dbReference type="Proteomes" id="UP000007799">
    <property type="component" value="Unassembled WGS sequence"/>
</dbReference>
<evidence type="ECO:0000256" key="5">
    <source>
        <dbReference type="ARBA" id="ARBA00022884"/>
    </source>
</evidence>
<feature type="domain" description="Sm" evidence="10">
    <location>
        <begin position="4"/>
        <end position="76"/>
    </location>
</feature>
<dbReference type="GO" id="GO:0000387">
    <property type="term" value="P:spliceosomal snRNP assembly"/>
    <property type="evidence" value="ECO:0007669"/>
    <property type="project" value="UniProtKB-UniRule"/>
</dbReference>
<evidence type="ECO:0000256" key="3">
    <source>
        <dbReference type="ARBA" id="ARBA00022664"/>
    </source>
</evidence>
<dbReference type="SMART" id="SM00651">
    <property type="entry name" value="Sm"/>
    <property type="match status" value="1"/>
</dbReference>
<name>F2U7Z6_SALR5</name>
<dbReference type="GO" id="GO:0071011">
    <property type="term" value="C:precatalytic spliceosome"/>
    <property type="evidence" value="ECO:0007669"/>
    <property type="project" value="TreeGrafter"/>
</dbReference>
<evidence type="ECO:0000256" key="4">
    <source>
        <dbReference type="ARBA" id="ARBA00022728"/>
    </source>
</evidence>
<evidence type="ECO:0000256" key="7">
    <source>
        <dbReference type="ARBA" id="ARBA00023242"/>
    </source>
</evidence>
<keyword evidence="5 9" id="KW-0694">RNA-binding</keyword>
<dbReference type="Gene3D" id="2.30.30.100">
    <property type="match status" value="1"/>
</dbReference>
<dbReference type="eggNOG" id="KOG1780">
    <property type="taxonomic scope" value="Eukaryota"/>
</dbReference>
<evidence type="ECO:0000259" key="10">
    <source>
        <dbReference type="PROSITE" id="PS52002"/>
    </source>
</evidence>
<proteinExistence type="inferred from homology"/>
<dbReference type="GO" id="GO:0005686">
    <property type="term" value="C:U2 snRNP"/>
    <property type="evidence" value="ECO:0007669"/>
    <property type="project" value="TreeGrafter"/>
</dbReference>
<evidence type="ECO:0000256" key="6">
    <source>
        <dbReference type="ARBA" id="ARBA00023187"/>
    </source>
</evidence>
<dbReference type="OrthoDB" id="2146at2759"/>
<dbReference type="KEGG" id="sre:PTSG_04630"/>
<accession>F2U7Z6</accession>
<dbReference type="STRING" id="946362.F2U7Z6"/>
<dbReference type="PROSITE" id="PS52002">
    <property type="entry name" value="SM"/>
    <property type="match status" value="1"/>
</dbReference>
<evidence type="ECO:0000256" key="2">
    <source>
        <dbReference type="ARBA" id="ARBA00006850"/>
    </source>
</evidence>
<dbReference type="PANTHER" id="PTHR10553:SF2">
    <property type="entry name" value="SMALL NUCLEAR RIBONUCLEOPROTEIN G"/>
    <property type="match status" value="1"/>
</dbReference>
<comment type="similarity">
    <text evidence="2 9">Belongs to the snRNP Sm proteins family.</text>
</comment>
<dbReference type="GO" id="GO:0005685">
    <property type="term" value="C:U1 snRNP"/>
    <property type="evidence" value="ECO:0007669"/>
    <property type="project" value="TreeGrafter"/>
</dbReference>
<dbReference type="GO" id="GO:0005682">
    <property type="term" value="C:U5 snRNP"/>
    <property type="evidence" value="ECO:0007669"/>
    <property type="project" value="TreeGrafter"/>
</dbReference>
<dbReference type="EMBL" id="GL832964">
    <property type="protein sequence ID" value="EGD72901.1"/>
    <property type="molecule type" value="Genomic_DNA"/>
</dbReference>
<keyword evidence="3 9" id="KW-0507">mRNA processing</keyword>
<keyword evidence="4 9" id="KW-0747">Spliceosome</keyword>
<dbReference type="GO" id="GO:0071013">
    <property type="term" value="C:catalytic step 2 spliceosome"/>
    <property type="evidence" value="ECO:0007669"/>
    <property type="project" value="TreeGrafter"/>
</dbReference>
<dbReference type="GO" id="GO:0071004">
    <property type="term" value="C:U2-type prespliceosome"/>
    <property type="evidence" value="ECO:0007669"/>
    <property type="project" value="TreeGrafter"/>
</dbReference>
<dbReference type="CDD" id="cd01719">
    <property type="entry name" value="Sm_G"/>
    <property type="match status" value="1"/>
</dbReference>
<dbReference type="FunCoup" id="F2U7Z6">
    <property type="interactions" value="1317"/>
</dbReference>
<keyword evidence="7 9" id="KW-0539">Nucleus</keyword>
<dbReference type="GO" id="GO:0034719">
    <property type="term" value="C:SMN-Sm protein complex"/>
    <property type="evidence" value="ECO:0007669"/>
    <property type="project" value="TreeGrafter"/>
</dbReference>
<evidence type="ECO:0000256" key="1">
    <source>
        <dbReference type="ARBA" id="ARBA00004123"/>
    </source>
</evidence>
<dbReference type="InterPro" id="IPR010920">
    <property type="entry name" value="LSM_dom_sf"/>
</dbReference>
<dbReference type="SUPFAM" id="SSF50182">
    <property type="entry name" value="Sm-like ribonucleoproteins"/>
    <property type="match status" value="1"/>
</dbReference>
<comment type="function">
    <text evidence="9">Plays a role in pre-mRNA splicing.</text>
</comment>
<dbReference type="InterPro" id="IPR034098">
    <property type="entry name" value="Sm_G"/>
</dbReference>
<dbReference type="OMA" id="IMWECID"/>
<keyword evidence="12" id="KW-1185">Reference proteome</keyword>
<dbReference type="InParanoid" id="F2U7Z6"/>
<dbReference type="GO" id="GO:0005689">
    <property type="term" value="C:U12-type spliceosomal complex"/>
    <property type="evidence" value="ECO:0007669"/>
    <property type="project" value="TreeGrafter"/>
</dbReference>
<keyword evidence="6 9" id="KW-0508">mRNA splicing</keyword>
<sequence length="76" mass="8488">MGRPQAPELKRFLDKKLELKLNANRKVSGILRGFDPFMNIVMDQTVEHKPDGEQVKIGVVVIRGNSIATMKGLEAI</sequence>
<dbReference type="InterPro" id="IPR001163">
    <property type="entry name" value="Sm_dom_euk/arc"/>
</dbReference>
<dbReference type="GO" id="GO:0005687">
    <property type="term" value="C:U4 snRNP"/>
    <property type="evidence" value="ECO:0007669"/>
    <property type="project" value="TreeGrafter"/>
</dbReference>
<evidence type="ECO:0000256" key="9">
    <source>
        <dbReference type="RuleBase" id="RU365052"/>
    </source>
</evidence>
<keyword evidence="8 9" id="KW-0687">Ribonucleoprotein</keyword>
<reference evidence="11" key="1">
    <citation type="submission" date="2009-08" db="EMBL/GenBank/DDBJ databases">
        <title>Annotation of Salpingoeca rosetta.</title>
        <authorList>
            <consortium name="The Broad Institute Genome Sequencing Platform"/>
            <person name="Russ C."/>
            <person name="Cuomo C."/>
            <person name="Burger G."/>
            <person name="Gray M.W."/>
            <person name="Holland P.W.H."/>
            <person name="King N."/>
            <person name="Lang F.B.F."/>
            <person name="Roger A.J."/>
            <person name="Ruiz-Trillo I."/>
            <person name="Young S.K."/>
            <person name="Zeng Q."/>
            <person name="Gargeya S."/>
            <person name="Alvarado L."/>
            <person name="Berlin A."/>
            <person name="Chapman S.B."/>
            <person name="Chen Z."/>
            <person name="Freedman E."/>
            <person name="Gellesch M."/>
            <person name="Goldberg J."/>
            <person name="Griggs A."/>
            <person name="Gujja S."/>
            <person name="Heilman E."/>
            <person name="Heiman D."/>
            <person name="Howarth C."/>
            <person name="Mehta T."/>
            <person name="Neiman D."/>
            <person name="Pearson M."/>
            <person name="Roberts A."/>
            <person name="Saif S."/>
            <person name="Shea T."/>
            <person name="Shenoy N."/>
            <person name="Sisk P."/>
            <person name="Stolte C."/>
            <person name="Sykes S."/>
            <person name="White J."/>
            <person name="Yandava C."/>
            <person name="Haas B."/>
            <person name="Nusbaum C."/>
            <person name="Birren B."/>
        </authorList>
    </citation>
    <scope>NUCLEOTIDE SEQUENCE [LARGE SCALE GENOMIC DNA]</scope>
    <source>
        <strain evidence="11">ATCC 50818</strain>
    </source>
</reference>
<gene>
    <name evidence="11" type="ORF">PTSG_04630</name>
</gene>
<dbReference type="GO" id="GO:0003723">
    <property type="term" value="F:RNA binding"/>
    <property type="evidence" value="ECO:0007669"/>
    <property type="project" value="UniProtKB-UniRule"/>
</dbReference>
<protein>
    <recommendedName>
        <fullName evidence="9">Small nuclear ribonucleoprotein G</fullName>
        <shortName evidence="9">snRNP-G</shortName>
    </recommendedName>
</protein>
<dbReference type="GO" id="GO:0097526">
    <property type="term" value="C:spliceosomal tri-snRNP complex"/>
    <property type="evidence" value="ECO:0007669"/>
    <property type="project" value="TreeGrafter"/>
</dbReference>
<dbReference type="GeneID" id="16075304"/>
<organism evidence="12">
    <name type="scientific">Salpingoeca rosetta (strain ATCC 50818 / BSB-021)</name>
    <dbReference type="NCBI Taxonomy" id="946362"/>
    <lineage>
        <taxon>Eukaryota</taxon>
        <taxon>Choanoflagellata</taxon>
        <taxon>Craspedida</taxon>
        <taxon>Salpingoecidae</taxon>
        <taxon>Salpingoeca</taxon>
    </lineage>
</organism>
<dbReference type="AlphaFoldDB" id="F2U7Z6"/>
<evidence type="ECO:0000313" key="11">
    <source>
        <dbReference type="EMBL" id="EGD72901.1"/>
    </source>
</evidence>
<evidence type="ECO:0000313" key="12">
    <source>
        <dbReference type="Proteomes" id="UP000007799"/>
    </source>
</evidence>
<dbReference type="Pfam" id="PF01423">
    <property type="entry name" value="LSM"/>
    <property type="match status" value="1"/>
</dbReference>
<dbReference type="RefSeq" id="XP_004994723.1">
    <property type="nucleotide sequence ID" value="XM_004994666.1"/>
</dbReference>
<dbReference type="InterPro" id="IPR044641">
    <property type="entry name" value="Lsm7/SmG-like"/>
</dbReference>